<name>A0A932ZTE8_UNCTE</name>
<dbReference type="PANTHER" id="PTHR34448:SF1">
    <property type="entry name" value="BLL6088 PROTEIN"/>
    <property type="match status" value="1"/>
</dbReference>
<evidence type="ECO:0000313" key="3">
    <source>
        <dbReference type="Proteomes" id="UP000752292"/>
    </source>
</evidence>
<dbReference type="PANTHER" id="PTHR34448">
    <property type="entry name" value="AMINOPEPTIDASE"/>
    <property type="match status" value="1"/>
</dbReference>
<proteinExistence type="predicted"/>
<sequence>GQAFTEGAHFRLTSPRGTDLRFEAGGRRANVMTNVPGPGELSPVPTIEVNVPPIEGTAEGTLVVDASVPYLGIGPLREPFTCRVEKGFITSIEGGGEQAERLKRAIASHDDPNCWNVAELGVGLNPGARMTGRMLEDEGVLNTIHIGIGTSLMLGGTLKAATHYDLIMWDPTIEIDGRMVQRGKDILL</sequence>
<dbReference type="GO" id="GO:0046872">
    <property type="term" value="F:metal ion binding"/>
    <property type="evidence" value="ECO:0007669"/>
    <property type="project" value="UniProtKB-KW"/>
</dbReference>
<dbReference type="InterPro" id="IPR052170">
    <property type="entry name" value="M29_Exopeptidase"/>
</dbReference>
<reference evidence="2" key="1">
    <citation type="submission" date="2020-07" db="EMBL/GenBank/DDBJ databases">
        <title>Huge and variable diversity of episymbiotic CPR bacteria and DPANN archaea in groundwater ecosystems.</title>
        <authorList>
            <person name="He C.Y."/>
            <person name="Keren R."/>
            <person name="Whittaker M."/>
            <person name="Farag I.F."/>
            <person name="Doudna J."/>
            <person name="Cate J.H.D."/>
            <person name="Banfield J.F."/>
        </authorList>
    </citation>
    <scope>NUCLEOTIDE SEQUENCE</scope>
    <source>
        <strain evidence="2">NC_groundwater_1370_Ag_S-0.2um_69_93</strain>
    </source>
</reference>
<keyword evidence="2" id="KW-0031">Aminopeptidase</keyword>
<dbReference type="EMBL" id="JACQRX010000077">
    <property type="protein sequence ID" value="MBI4251160.1"/>
    <property type="molecule type" value="Genomic_DNA"/>
</dbReference>
<dbReference type="InterPro" id="IPR058739">
    <property type="entry name" value="NicX"/>
</dbReference>
<keyword evidence="2" id="KW-0378">Hydrolase</keyword>
<dbReference type="SUPFAM" id="SSF144052">
    <property type="entry name" value="Thermophilic metalloprotease-like"/>
    <property type="match status" value="1"/>
</dbReference>
<evidence type="ECO:0000313" key="2">
    <source>
        <dbReference type="EMBL" id="MBI4251160.1"/>
    </source>
</evidence>
<keyword evidence="2" id="KW-0645">Protease</keyword>
<protein>
    <submittedName>
        <fullName evidence="2">Leucyl aminopeptidase</fullName>
    </submittedName>
</protein>
<feature type="non-terminal residue" evidence="2">
    <location>
        <position position="1"/>
    </location>
</feature>
<comment type="caution">
    <text evidence="2">The sequence shown here is derived from an EMBL/GenBank/DDBJ whole genome shotgun (WGS) entry which is preliminary data.</text>
</comment>
<organism evidence="2 3">
    <name type="scientific">Tectimicrobiota bacterium</name>
    <dbReference type="NCBI Taxonomy" id="2528274"/>
    <lineage>
        <taxon>Bacteria</taxon>
        <taxon>Pseudomonadati</taxon>
        <taxon>Nitrospinota/Tectimicrobiota group</taxon>
        <taxon>Candidatus Tectimicrobiota</taxon>
    </lineage>
</organism>
<dbReference type="GO" id="GO:0004177">
    <property type="term" value="F:aminopeptidase activity"/>
    <property type="evidence" value="ECO:0007669"/>
    <property type="project" value="UniProtKB-KW"/>
</dbReference>
<accession>A0A932ZTE8</accession>
<dbReference type="AlphaFoldDB" id="A0A932ZTE8"/>
<dbReference type="Proteomes" id="UP000752292">
    <property type="component" value="Unassembled WGS sequence"/>
</dbReference>
<gene>
    <name evidence="2" type="ORF">HY618_01770</name>
</gene>
<evidence type="ECO:0000256" key="1">
    <source>
        <dbReference type="ARBA" id="ARBA00022723"/>
    </source>
</evidence>
<keyword evidence="1" id="KW-0479">Metal-binding</keyword>
<dbReference type="Pfam" id="PF26233">
    <property type="entry name" value="NicX"/>
    <property type="match status" value="1"/>
</dbReference>